<comment type="catalytic activity">
    <reaction evidence="7">
        <text>a 2'-deoxyadenosine in DNA + S-adenosyl-L-methionine = an N(6)-methyl-2'-deoxyadenosine in DNA + S-adenosyl-L-homocysteine + H(+)</text>
        <dbReference type="Rhea" id="RHEA:15197"/>
        <dbReference type="Rhea" id="RHEA-COMP:12418"/>
        <dbReference type="Rhea" id="RHEA-COMP:12419"/>
        <dbReference type="ChEBI" id="CHEBI:15378"/>
        <dbReference type="ChEBI" id="CHEBI:57856"/>
        <dbReference type="ChEBI" id="CHEBI:59789"/>
        <dbReference type="ChEBI" id="CHEBI:90615"/>
        <dbReference type="ChEBI" id="CHEBI:90616"/>
        <dbReference type="EC" id="2.1.1.72"/>
    </reaction>
</comment>
<keyword evidence="4 11" id="KW-0808">Transferase</keyword>
<evidence type="ECO:0000256" key="4">
    <source>
        <dbReference type="ARBA" id="ARBA00022679"/>
    </source>
</evidence>
<keyword evidence="3 11" id="KW-0489">Methyltransferase</keyword>
<protein>
    <recommendedName>
        <fullName evidence="2">site-specific DNA-methyltransferase (adenine-specific)</fullName>
        <ecNumber evidence="2">2.1.1.72</ecNumber>
    </recommendedName>
</protein>
<dbReference type="REBASE" id="755001">
    <property type="entry name" value="M.TsuDNT52ORF18765P"/>
</dbReference>
<dbReference type="InterPro" id="IPR029063">
    <property type="entry name" value="SAM-dependent_MTases_sf"/>
</dbReference>
<dbReference type="InterPro" id="IPR003356">
    <property type="entry name" value="DNA_methylase_A-5"/>
</dbReference>
<dbReference type="GO" id="GO:0008170">
    <property type="term" value="F:N-methyltransferase activity"/>
    <property type="evidence" value="ECO:0007669"/>
    <property type="project" value="InterPro"/>
</dbReference>
<evidence type="ECO:0000256" key="7">
    <source>
        <dbReference type="ARBA" id="ARBA00047942"/>
    </source>
</evidence>
<evidence type="ECO:0000256" key="5">
    <source>
        <dbReference type="ARBA" id="ARBA00022691"/>
    </source>
</evidence>
<dbReference type="EMBL" id="JAVFKN010000017">
    <property type="protein sequence ID" value="MDQ5769468.1"/>
    <property type="molecule type" value="Genomic_DNA"/>
</dbReference>
<evidence type="ECO:0000313" key="11">
    <source>
        <dbReference type="EMBL" id="WML86322.1"/>
    </source>
</evidence>
<dbReference type="EMBL" id="CP133217">
    <property type="protein sequence ID" value="WML86322.1"/>
    <property type="molecule type" value="Genomic_DNA"/>
</dbReference>
<dbReference type="InterPro" id="IPR002052">
    <property type="entry name" value="DNA_methylase_N6_adenine_CS"/>
</dbReference>
<evidence type="ECO:0000313" key="10">
    <source>
        <dbReference type="EMBL" id="MDQ5769468.1"/>
    </source>
</evidence>
<dbReference type="PRINTS" id="PR00507">
    <property type="entry name" value="N12N6MTFRASE"/>
</dbReference>
<dbReference type="InterPro" id="IPR022749">
    <property type="entry name" value="D12N6_MeTrfase_N"/>
</dbReference>
<comment type="similarity">
    <text evidence="1">Belongs to the N(4)/N(6)-methyltransferase family.</text>
</comment>
<dbReference type="GO" id="GO:0009007">
    <property type="term" value="F:site-specific DNA-methyltransferase (adenine-specific) activity"/>
    <property type="evidence" value="ECO:0007669"/>
    <property type="project" value="UniProtKB-EC"/>
</dbReference>
<keyword evidence="5" id="KW-0949">S-adenosyl-L-methionine</keyword>
<dbReference type="PANTHER" id="PTHR42933">
    <property type="entry name" value="SLR6095 PROTEIN"/>
    <property type="match status" value="1"/>
</dbReference>
<dbReference type="PANTHER" id="PTHR42933:SF3">
    <property type="entry name" value="TYPE I RESTRICTION ENZYME MJAVIII METHYLASE SUBUNIT"/>
    <property type="match status" value="1"/>
</dbReference>
<dbReference type="Gene3D" id="3.40.50.150">
    <property type="entry name" value="Vaccinia Virus protein VP39"/>
    <property type="match status" value="1"/>
</dbReference>
<evidence type="ECO:0000259" key="8">
    <source>
        <dbReference type="Pfam" id="PF02384"/>
    </source>
</evidence>
<dbReference type="GO" id="GO:0009307">
    <property type="term" value="P:DNA restriction-modification system"/>
    <property type="evidence" value="ECO:0007669"/>
    <property type="project" value="UniProtKB-KW"/>
</dbReference>
<dbReference type="GO" id="GO:0032259">
    <property type="term" value="P:methylation"/>
    <property type="evidence" value="ECO:0007669"/>
    <property type="project" value="UniProtKB-KW"/>
</dbReference>
<dbReference type="PROSITE" id="PS00092">
    <property type="entry name" value="N6_MTASE"/>
    <property type="match status" value="1"/>
</dbReference>
<dbReference type="RefSeq" id="WP_308135332.1">
    <property type="nucleotide sequence ID" value="NZ_CP133217.1"/>
</dbReference>
<gene>
    <name evidence="10" type="ORF">RCC75_13075</name>
    <name evidence="11" type="ORF">RCG00_18765</name>
</gene>
<sequence>MRGLFSPKSVYPMLDKERLNNLSDDIWKGAIKLRGKFKAKDYPLVILPMIMIRRIECVLEVKRALFRQDILKKTPDISLENLDIRVGLMEASLPFYNTSRWTLKKILKESSSQVYSHFSDYLSKFSPNLSEIIEKFNYHAVVKQVDKANRLDSIIELVVDKDFSPERISNIEMGYVYEELLQRFSQDDAKDTGEHFTPREIIRIMVDLMEIDFDPATATQAISIYDPACGTGGMLSVAKEHLMDKAKSEYEQKQVADLVLLNGQELLDQNYAVCKADMIIKGEADAKITSGNSLIPHIASVSDDGDRHAGHQFDYMISNPPFGVNWSEYKEDALRLATSRYKWGTPDVGDGALLFLLTMIEKMKPAAQGGSKIAVLFNGSPLSNGDALQGESEIRRHILQNDLLDTIVMMPDQMFYNTGIYTYIWLLNNNKPKHKRGKVLILNARDQFEKEPKSFGNKRNRITEQHRQWIDAQFAAWQANAACKVFKTSEFAFHKVKVVFWQTDEHAQPMWITETFDVQLNNGNVQKRFELYGDMTLYLTVDCRVGGAERDTHHSEDVDAGAGGTVGIATLHPPYVRLMDLHYDGSKPFDTLVAEYIKQTVAGYAEQPLKDIKKALKDWKLEATYHHRHYIVDNEYIPFDDMADDKAAYINAFLAREIEHPIISWEEYAQLGYEILPNKYFYQYQEPTPSDQLIEQFWALEKQAEQLLQDIKEL</sequence>
<evidence type="ECO:0000256" key="1">
    <source>
        <dbReference type="ARBA" id="ARBA00006594"/>
    </source>
</evidence>
<dbReference type="AlphaFoldDB" id="A0AA51MKY5"/>
<reference evidence="11 12" key="1">
    <citation type="submission" date="2023-08" db="EMBL/GenBank/DDBJ databases">
        <title>New molecular markers tilS and rpoB for phylogenetic and monitoring studies of the genus Thiothrix biodiversity.</title>
        <authorList>
            <person name="Ravin N.V."/>
            <person name="Smolyakov D."/>
            <person name="Markov N.D."/>
            <person name="Beletsky A.V."/>
            <person name="Mardanov A.V."/>
            <person name="Rudenko T.S."/>
            <person name="Grabovich M.Y."/>
        </authorList>
    </citation>
    <scope>NUCLEOTIDE SEQUENCE</scope>
    <source>
        <strain evidence="11">DNT52</strain>
        <strain evidence="10 12">H33</strain>
    </source>
</reference>
<evidence type="ECO:0000313" key="12">
    <source>
        <dbReference type="Proteomes" id="UP001223336"/>
    </source>
</evidence>
<evidence type="ECO:0000256" key="3">
    <source>
        <dbReference type="ARBA" id="ARBA00022603"/>
    </source>
</evidence>
<keyword evidence="12" id="KW-1185">Reference proteome</keyword>
<feature type="domain" description="N6 adenine-specific DNA methyltransferase N-terminal" evidence="9">
    <location>
        <begin position="22"/>
        <end position="157"/>
    </location>
</feature>
<evidence type="ECO:0000256" key="6">
    <source>
        <dbReference type="ARBA" id="ARBA00022747"/>
    </source>
</evidence>
<dbReference type="InterPro" id="IPR038333">
    <property type="entry name" value="T1MK-like_N_sf"/>
</dbReference>
<proteinExistence type="inferred from homology"/>
<dbReference type="EC" id="2.1.1.72" evidence="2"/>
<dbReference type="Gene3D" id="1.20.1260.30">
    <property type="match status" value="1"/>
</dbReference>
<dbReference type="Proteomes" id="UP001229862">
    <property type="component" value="Chromosome"/>
</dbReference>
<dbReference type="InterPro" id="IPR051537">
    <property type="entry name" value="DNA_Adenine_Mtase"/>
</dbReference>
<feature type="domain" description="DNA methylase adenine-specific" evidence="8">
    <location>
        <begin position="173"/>
        <end position="486"/>
    </location>
</feature>
<dbReference type="SUPFAM" id="SSF53335">
    <property type="entry name" value="S-adenosyl-L-methionine-dependent methyltransferases"/>
    <property type="match status" value="1"/>
</dbReference>
<dbReference type="Pfam" id="PF02384">
    <property type="entry name" value="N6_Mtase"/>
    <property type="match status" value="1"/>
</dbReference>
<evidence type="ECO:0000259" key="9">
    <source>
        <dbReference type="Pfam" id="PF12161"/>
    </source>
</evidence>
<name>A0AA51MKY5_9GAMM</name>
<dbReference type="Proteomes" id="UP001223336">
    <property type="component" value="Unassembled WGS sequence"/>
</dbReference>
<accession>A0AA51MKY5</accession>
<dbReference type="Pfam" id="PF12161">
    <property type="entry name" value="HsdM_N"/>
    <property type="match status" value="1"/>
</dbReference>
<keyword evidence="6" id="KW-0680">Restriction system</keyword>
<organism evidence="11">
    <name type="scientific">Thiothrix subterranea</name>
    <dbReference type="NCBI Taxonomy" id="2735563"/>
    <lineage>
        <taxon>Bacteria</taxon>
        <taxon>Pseudomonadati</taxon>
        <taxon>Pseudomonadota</taxon>
        <taxon>Gammaproteobacteria</taxon>
        <taxon>Thiotrichales</taxon>
        <taxon>Thiotrichaceae</taxon>
        <taxon>Thiothrix</taxon>
    </lineage>
</organism>
<dbReference type="GO" id="GO:0003677">
    <property type="term" value="F:DNA binding"/>
    <property type="evidence" value="ECO:0007669"/>
    <property type="project" value="InterPro"/>
</dbReference>
<evidence type="ECO:0000256" key="2">
    <source>
        <dbReference type="ARBA" id="ARBA00011900"/>
    </source>
</evidence>